<dbReference type="Proteomes" id="UP000530514">
    <property type="component" value="Unassembled WGS sequence"/>
</dbReference>
<proteinExistence type="predicted"/>
<organism evidence="1 2">
    <name type="scientific">Thermoactinomyces daqus</name>
    <dbReference type="NCBI Taxonomy" id="1329516"/>
    <lineage>
        <taxon>Bacteria</taxon>
        <taxon>Bacillati</taxon>
        <taxon>Bacillota</taxon>
        <taxon>Bacilli</taxon>
        <taxon>Bacillales</taxon>
        <taxon>Thermoactinomycetaceae</taxon>
        <taxon>Thermoactinomyces</taxon>
    </lineage>
</organism>
<evidence type="ECO:0000313" key="2">
    <source>
        <dbReference type="Proteomes" id="UP000530514"/>
    </source>
</evidence>
<keyword evidence="2" id="KW-1185">Reference proteome</keyword>
<accession>A0A7W2AJ21</accession>
<sequence>MSIILGVLAILSAIGVFSAIRIKRQAEKRIALRKKHYRAKLNEIKW</sequence>
<dbReference type="EMBL" id="JACEIP010000022">
    <property type="protein sequence ID" value="MBA4543840.1"/>
    <property type="molecule type" value="Genomic_DNA"/>
</dbReference>
<protein>
    <submittedName>
        <fullName evidence="1">Uncharacterized protein</fullName>
    </submittedName>
</protein>
<dbReference type="RefSeq" id="WP_160173806.1">
    <property type="nucleotide sequence ID" value="NZ_JACEIP010000022.1"/>
</dbReference>
<dbReference type="AlphaFoldDB" id="A0A7W2AJ21"/>
<gene>
    <name evidence="1" type="ORF">H1164_13175</name>
</gene>
<evidence type="ECO:0000313" key="1">
    <source>
        <dbReference type="EMBL" id="MBA4543840.1"/>
    </source>
</evidence>
<name>A0A7W2AJ21_9BACL</name>
<comment type="caution">
    <text evidence="1">The sequence shown here is derived from an EMBL/GenBank/DDBJ whole genome shotgun (WGS) entry which is preliminary data.</text>
</comment>
<reference evidence="1 2" key="1">
    <citation type="submission" date="2020-07" db="EMBL/GenBank/DDBJ databases">
        <authorList>
            <person name="Feng H."/>
        </authorList>
    </citation>
    <scope>NUCLEOTIDE SEQUENCE [LARGE SCALE GENOMIC DNA]</scope>
    <source>
        <strain evidence="2">s-11</strain>
    </source>
</reference>